<dbReference type="InterPro" id="IPR056632">
    <property type="entry name" value="DUF7730"/>
</dbReference>
<accession>A0A6A5XR29</accession>
<gene>
    <name evidence="3" type="ORF">BU24DRAFT_463516</name>
</gene>
<organism evidence="3 4">
    <name type="scientific">Aaosphaeria arxii CBS 175.79</name>
    <dbReference type="NCBI Taxonomy" id="1450172"/>
    <lineage>
        <taxon>Eukaryota</taxon>
        <taxon>Fungi</taxon>
        <taxon>Dikarya</taxon>
        <taxon>Ascomycota</taxon>
        <taxon>Pezizomycotina</taxon>
        <taxon>Dothideomycetes</taxon>
        <taxon>Pleosporomycetidae</taxon>
        <taxon>Pleosporales</taxon>
        <taxon>Pleosporales incertae sedis</taxon>
        <taxon>Aaosphaeria</taxon>
    </lineage>
</organism>
<sequence length="330" mass="38202">MPLIYGPVATASPMKGRLLKLVPGVRWMPHDIPAAEASEYQQKPHRSLFSRKHHDASRKRGDKEVVHRRKSTISIPSTPDPELDARTHLQGQSTFFASLPLEIRKMVYEYVMGEETIHMTLGMKKKLGHFICEDEQAEQDEESLQCTCKVLVGGRSCRKLHGPLGMLRACRRMYTEAIPHLYAPHTFSLLHVTHLLYLPKRVPFPRLDTIRKLRVRWSIRALPYLRRPTDPKRYAYPEDTTNWQHGWRIMSEMKGLRDLYVVVSDPSPQALWEDKWLALEDKLYEDIAKVKQVRWGEVFLPYASCNIDVQFEGCAIGFRKPAGEEEEDDG</sequence>
<dbReference type="Pfam" id="PF24864">
    <property type="entry name" value="DUF7730"/>
    <property type="match status" value="1"/>
</dbReference>
<protein>
    <recommendedName>
        <fullName evidence="2">DUF7730 domain-containing protein</fullName>
    </recommendedName>
</protein>
<dbReference type="EMBL" id="ML978070">
    <property type="protein sequence ID" value="KAF2014754.1"/>
    <property type="molecule type" value="Genomic_DNA"/>
</dbReference>
<dbReference type="PANTHER" id="PTHR38790:SF9">
    <property type="entry name" value="F-BOX DOMAIN-CONTAINING PROTEIN"/>
    <property type="match status" value="1"/>
</dbReference>
<feature type="domain" description="DUF7730" evidence="2">
    <location>
        <begin position="89"/>
        <end position="321"/>
    </location>
</feature>
<dbReference type="PANTHER" id="PTHR38790">
    <property type="entry name" value="2EXR DOMAIN-CONTAINING PROTEIN-RELATED"/>
    <property type="match status" value="1"/>
</dbReference>
<feature type="region of interest" description="Disordered" evidence="1">
    <location>
        <begin position="38"/>
        <end position="83"/>
    </location>
</feature>
<evidence type="ECO:0000259" key="2">
    <source>
        <dbReference type="Pfam" id="PF24864"/>
    </source>
</evidence>
<reference evidence="3" key="1">
    <citation type="journal article" date="2020" name="Stud. Mycol.">
        <title>101 Dothideomycetes genomes: a test case for predicting lifestyles and emergence of pathogens.</title>
        <authorList>
            <person name="Haridas S."/>
            <person name="Albert R."/>
            <person name="Binder M."/>
            <person name="Bloem J."/>
            <person name="Labutti K."/>
            <person name="Salamov A."/>
            <person name="Andreopoulos B."/>
            <person name="Baker S."/>
            <person name="Barry K."/>
            <person name="Bills G."/>
            <person name="Bluhm B."/>
            <person name="Cannon C."/>
            <person name="Castanera R."/>
            <person name="Culley D."/>
            <person name="Daum C."/>
            <person name="Ezra D."/>
            <person name="Gonzalez J."/>
            <person name="Henrissat B."/>
            <person name="Kuo A."/>
            <person name="Liang C."/>
            <person name="Lipzen A."/>
            <person name="Lutzoni F."/>
            <person name="Magnuson J."/>
            <person name="Mondo S."/>
            <person name="Nolan M."/>
            <person name="Ohm R."/>
            <person name="Pangilinan J."/>
            <person name="Park H.-J."/>
            <person name="Ramirez L."/>
            <person name="Alfaro M."/>
            <person name="Sun H."/>
            <person name="Tritt A."/>
            <person name="Yoshinaga Y."/>
            <person name="Zwiers L.-H."/>
            <person name="Turgeon B."/>
            <person name="Goodwin S."/>
            <person name="Spatafora J."/>
            <person name="Crous P."/>
            <person name="Grigoriev I."/>
        </authorList>
    </citation>
    <scope>NUCLEOTIDE SEQUENCE</scope>
    <source>
        <strain evidence="3">CBS 175.79</strain>
    </source>
</reference>
<evidence type="ECO:0000313" key="3">
    <source>
        <dbReference type="EMBL" id="KAF2014754.1"/>
    </source>
</evidence>
<evidence type="ECO:0000256" key="1">
    <source>
        <dbReference type="SAM" id="MobiDB-lite"/>
    </source>
</evidence>
<dbReference type="GeneID" id="54289529"/>
<dbReference type="RefSeq" id="XP_033383093.1">
    <property type="nucleotide sequence ID" value="XM_033532132.1"/>
</dbReference>
<proteinExistence type="predicted"/>
<keyword evidence="4" id="KW-1185">Reference proteome</keyword>
<name>A0A6A5XR29_9PLEO</name>
<dbReference type="Proteomes" id="UP000799778">
    <property type="component" value="Unassembled WGS sequence"/>
</dbReference>
<feature type="compositionally biased region" description="Basic residues" evidence="1">
    <location>
        <begin position="43"/>
        <end position="57"/>
    </location>
</feature>
<evidence type="ECO:0000313" key="4">
    <source>
        <dbReference type="Proteomes" id="UP000799778"/>
    </source>
</evidence>
<dbReference type="AlphaFoldDB" id="A0A6A5XR29"/>
<dbReference type="OrthoDB" id="4757095at2759"/>